<comment type="similarity">
    <text evidence="1">Belongs to the gamma-glutamyltransferase family.</text>
</comment>
<dbReference type="EMBL" id="BSOS01000090">
    <property type="protein sequence ID" value="GLR68480.1"/>
    <property type="molecule type" value="Genomic_DNA"/>
</dbReference>
<evidence type="ECO:0000256" key="3">
    <source>
        <dbReference type="ARBA" id="ARBA00022801"/>
    </source>
</evidence>
<dbReference type="SUPFAM" id="SSF56235">
    <property type="entry name" value="N-terminal nucleophile aminohydrolases (Ntn hydrolases)"/>
    <property type="match status" value="1"/>
</dbReference>
<evidence type="ECO:0000313" key="5">
    <source>
        <dbReference type="EMBL" id="GLR68480.1"/>
    </source>
</evidence>
<keyword evidence="4" id="KW-0865">Zymogen</keyword>
<evidence type="ECO:0000256" key="2">
    <source>
        <dbReference type="ARBA" id="ARBA00022679"/>
    </source>
</evidence>
<comment type="caution">
    <text evidence="5">The sequence shown here is derived from an EMBL/GenBank/DDBJ whole genome shotgun (WGS) entry which is preliminary data.</text>
</comment>
<accession>A0ABQ6AEL3</accession>
<gene>
    <name evidence="5" type="ORF">GCM10010909_31610</name>
</gene>
<evidence type="ECO:0000313" key="6">
    <source>
        <dbReference type="Proteomes" id="UP001156641"/>
    </source>
</evidence>
<dbReference type="Gene3D" id="3.60.20.40">
    <property type="match status" value="1"/>
</dbReference>
<dbReference type="PANTHER" id="PTHR43199">
    <property type="entry name" value="GLUTATHIONE HYDROLASE"/>
    <property type="match status" value="1"/>
</dbReference>
<dbReference type="Pfam" id="PF01019">
    <property type="entry name" value="G_glu_transpept"/>
    <property type="match status" value="1"/>
</dbReference>
<organism evidence="5 6">
    <name type="scientific">Acidocella aquatica</name>
    <dbReference type="NCBI Taxonomy" id="1922313"/>
    <lineage>
        <taxon>Bacteria</taxon>
        <taxon>Pseudomonadati</taxon>
        <taxon>Pseudomonadota</taxon>
        <taxon>Alphaproteobacteria</taxon>
        <taxon>Acetobacterales</taxon>
        <taxon>Acidocellaceae</taxon>
        <taxon>Acidocella</taxon>
    </lineage>
</organism>
<dbReference type="InterPro" id="IPR029055">
    <property type="entry name" value="Ntn_hydrolases_N"/>
</dbReference>
<protein>
    <submittedName>
        <fullName evidence="5">Gamma-glutamyltranspeptidase</fullName>
    </submittedName>
</protein>
<reference evidence="6" key="1">
    <citation type="journal article" date="2019" name="Int. J. Syst. Evol. Microbiol.">
        <title>The Global Catalogue of Microorganisms (GCM) 10K type strain sequencing project: providing services to taxonomists for standard genome sequencing and annotation.</title>
        <authorList>
            <consortium name="The Broad Institute Genomics Platform"/>
            <consortium name="The Broad Institute Genome Sequencing Center for Infectious Disease"/>
            <person name="Wu L."/>
            <person name="Ma J."/>
        </authorList>
    </citation>
    <scope>NUCLEOTIDE SEQUENCE [LARGE SCALE GENOMIC DNA]</scope>
    <source>
        <strain evidence="6">NBRC 112502</strain>
    </source>
</reference>
<evidence type="ECO:0000256" key="1">
    <source>
        <dbReference type="ARBA" id="ARBA00009381"/>
    </source>
</evidence>
<dbReference type="Proteomes" id="UP001156641">
    <property type="component" value="Unassembled WGS sequence"/>
</dbReference>
<evidence type="ECO:0000256" key="4">
    <source>
        <dbReference type="ARBA" id="ARBA00023145"/>
    </source>
</evidence>
<proteinExistence type="inferred from homology"/>
<dbReference type="InterPro" id="IPR051792">
    <property type="entry name" value="GGT_bact"/>
</dbReference>
<dbReference type="PRINTS" id="PR01210">
    <property type="entry name" value="GGTRANSPTASE"/>
</dbReference>
<dbReference type="RefSeq" id="WP_284259324.1">
    <property type="nucleotide sequence ID" value="NZ_BSOS01000090.1"/>
</dbReference>
<keyword evidence="6" id="KW-1185">Reference proteome</keyword>
<dbReference type="InterPro" id="IPR043137">
    <property type="entry name" value="GGT_ssub_C"/>
</dbReference>
<dbReference type="PANTHER" id="PTHR43199:SF1">
    <property type="entry name" value="GLUTATHIONE HYDROLASE PROENZYME"/>
    <property type="match status" value="1"/>
</dbReference>
<name>A0ABQ6AEL3_9PROT</name>
<keyword evidence="2" id="KW-0808">Transferase</keyword>
<sequence length="394" mass="37770">MRSQTLSRASASRAIALAALTLLPGCGHLLGGGASASLGQTAAAPTVFGYATADEPQAALAARQILNQGGNAADAAAAAGFVLSVTLPSRAGLGGGGACIVKMPDSQGNAQPPVALLFPAGAPASLSGNRPAAVPSLARGLLALQARYGVLPAASVIVPAERLAGGVPVSPALESDLQVVGGALASDPAAAAVFAPNGALLPTGANLVQPDLAATLESLRVLGVQGLYAGSYAQNFAAAADQAGAGLLASDLATNLPHFTAPNISSNGALTTASLPAATPGPIQPATASFSALDKNGGVVSCAVTMNNLFGTGRIAPGTGILLAAAPRPGQPAPLAATVTYTANGTFRATTTGTGQGAISRANAISCPGGVPGGEATCTATADPSGQGLAIGGR</sequence>
<keyword evidence="3" id="KW-0378">Hydrolase</keyword>